<proteinExistence type="predicted"/>
<reference evidence="2" key="1">
    <citation type="journal article" date="2019" name="Int. J. Syst. Evol. Microbiol.">
        <title>The Global Catalogue of Microorganisms (GCM) 10K type strain sequencing project: providing services to taxonomists for standard genome sequencing and annotation.</title>
        <authorList>
            <consortium name="The Broad Institute Genomics Platform"/>
            <consortium name="The Broad Institute Genome Sequencing Center for Infectious Disease"/>
            <person name="Wu L."/>
            <person name="Ma J."/>
        </authorList>
    </citation>
    <scope>NUCLEOTIDE SEQUENCE [LARGE SCALE GENOMIC DNA]</scope>
    <source>
        <strain evidence="2">JCM 17705</strain>
    </source>
</reference>
<evidence type="ECO:0000313" key="1">
    <source>
        <dbReference type="EMBL" id="GAA4318224.1"/>
    </source>
</evidence>
<dbReference type="EMBL" id="BAABFT010000003">
    <property type="protein sequence ID" value="GAA4318224.1"/>
    <property type="molecule type" value="Genomic_DNA"/>
</dbReference>
<dbReference type="RefSeq" id="WP_345210527.1">
    <property type="nucleotide sequence ID" value="NZ_BAABFT010000003.1"/>
</dbReference>
<name>A0ABP8G650_9SPHI</name>
<sequence length="104" mass="11529">MQENFHYETVSEAIRKLRADGFVSDFNISGTFVNSGSKTFTADELEIIDLYRYEGVSDPADEALVFALATSCGNKGILVTGYGPSVSDDEAKVIQHLHYRFKNV</sequence>
<keyword evidence="2" id="KW-1185">Reference proteome</keyword>
<evidence type="ECO:0008006" key="3">
    <source>
        <dbReference type="Google" id="ProtNLM"/>
    </source>
</evidence>
<gene>
    <name evidence="1" type="ORF">GCM10023149_16210</name>
</gene>
<comment type="caution">
    <text evidence="1">The sequence shown here is derived from an EMBL/GenBank/DDBJ whole genome shotgun (WGS) entry which is preliminary data.</text>
</comment>
<protein>
    <recommendedName>
        <fullName evidence="3">Phosphoribosylpyrophosphate synthetase</fullName>
    </recommendedName>
</protein>
<evidence type="ECO:0000313" key="2">
    <source>
        <dbReference type="Proteomes" id="UP001500582"/>
    </source>
</evidence>
<organism evidence="1 2">
    <name type="scientific">Mucilaginibacter gynuensis</name>
    <dbReference type="NCBI Taxonomy" id="1302236"/>
    <lineage>
        <taxon>Bacteria</taxon>
        <taxon>Pseudomonadati</taxon>
        <taxon>Bacteroidota</taxon>
        <taxon>Sphingobacteriia</taxon>
        <taxon>Sphingobacteriales</taxon>
        <taxon>Sphingobacteriaceae</taxon>
        <taxon>Mucilaginibacter</taxon>
    </lineage>
</organism>
<accession>A0ABP8G650</accession>
<dbReference type="Proteomes" id="UP001500582">
    <property type="component" value="Unassembled WGS sequence"/>
</dbReference>